<dbReference type="EMBL" id="BGZK01000494">
    <property type="protein sequence ID" value="GBP47025.1"/>
    <property type="molecule type" value="Genomic_DNA"/>
</dbReference>
<comment type="caution">
    <text evidence="1">The sequence shown here is derived from an EMBL/GenBank/DDBJ whole genome shotgun (WGS) entry which is preliminary data.</text>
</comment>
<name>A0A4C1WA57_EUMVA</name>
<gene>
    <name evidence="1" type="ORF">EVAR_29627_1</name>
</gene>
<accession>A0A4C1WA57</accession>
<keyword evidence="2" id="KW-1185">Reference proteome</keyword>
<dbReference type="Proteomes" id="UP000299102">
    <property type="component" value="Unassembled WGS sequence"/>
</dbReference>
<protein>
    <submittedName>
        <fullName evidence="1">Uncharacterized protein</fullName>
    </submittedName>
</protein>
<evidence type="ECO:0000313" key="1">
    <source>
        <dbReference type="EMBL" id="GBP47025.1"/>
    </source>
</evidence>
<dbReference type="AlphaFoldDB" id="A0A4C1WA57"/>
<organism evidence="1 2">
    <name type="scientific">Eumeta variegata</name>
    <name type="common">Bagworm moth</name>
    <name type="synonym">Eumeta japonica</name>
    <dbReference type="NCBI Taxonomy" id="151549"/>
    <lineage>
        <taxon>Eukaryota</taxon>
        <taxon>Metazoa</taxon>
        <taxon>Ecdysozoa</taxon>
        <taxon>Arthropoda</taxon>
        <taxon>Hexapoda</taxon>
        <taxon>Insecta</taxon>
        <taxon>Pterygota</taxon>
        <taxon>Neoptera</taxon>
        <taxon>Endopterygota</taxon>
        <taxon>Lepidoptera</taxon>
        <taxon>Glossata</taxon>
        <taxon>Ditrysia</taxon>
        <taxon>Tineoidea</taxon>
        <taxon>Psychidae</taxon>
        <taxon>Oiketicinae</taxon>
        <taxon>Eumeta</taxon>
    </lineage>
</organism>
<sequence length="161" mass="18626">MQDRAFFGRGSILVVVSKILALKSRRHLAIMNRRREIDSLSLPFCLRAERTAKESSVRTMSPLWVSITANFIIRRLYGALSYITAHHDRFHRGTESSVRRPDKHFADYFFLIIDTRDPTPIRSRSSLRGISMSLRERCRERLSSGGRGAVVHGRRRGERDN</sequence>
<proteinExistence type="predicted"/>
<reference evidence="1 2" key="1">
    <citation type="journal article" date="2019" name="Commun. Biol.">
        <title>The bagworm genome reveals a unique fibroin gene that provides high tensile strength.</title>
        <authorList>
            <person name="Kono N."/>
            <person name="Nakamura H."/>
            <person name="Ohtoshi R."/>
            <person name="Tomita M."/>
            <person name="Numata K."/>
            <person name="Arakawa K."/>
        </authorList>
    </citation>
    <scope>NUCLEOTIDE SEQUENCE [LARGE SCALE GENOMIC DNA]</scope>
</reference>
<evidence type="ECO:0000313" key="2">
    <source>
        <dbReference type="Proteomes" id="UP000299102"/>
    </source>
</evidence>